<accession>A0A1T4VWQ7</accession>
<proteinExistence type="predicted"/>
<dbReference type="AlphaFoldDB" id="A0A1T4VWQ7"/>
<reference evidence="2 3" key="1">
    <citation type="submission" date="2017-02" db="EMBL/GenBank/DDBJ databases">
        <authorList>
            <person name="Peterson S.W."/>
        </authorList>
    </citation>
    <scope>NUCLEOTIDE SEQUENCE [LARGE SCALE GENOMIC DNA]</scope>
    <source>
        <strain evidence="2 3">DSM 18034</strain>
    </source>
</reference>
<dbReference type="EMBL" id="FUYA01000003">
    <property type="protein sequence ID" value="SKA69238.1"/>
    <property type="molecule type" value="Genomic_DNA"/>
</dbReference>
<feature type="region of interest" description="Disordered" evidence="1">
    <location>
        <begin position="1"/>
        <end position="38"/>
    </location>
</feature>
<feature type="compositionally biased region" description="Basic and acidic residues" evidence="1">
    <location>
        <begin position="1"/>
        <end position="15"/>
    </location>
</feature>
<protein>
    <submittedName>
        <fullName evidence="2">Uncharacterized protein</fullName>
    </submittedName>
</protein>
<organism evidence="2 3">
    <name type="scientific">Desulfobaculum bizertense DSM 18034</name>
    <dbReference type="NCBI Taxonomy" id="1121442"/>
    <lineage>
        <taxon>Bacteria</taxon>
        <taxon>Pseudomonadati</taxon>
        <taxon>Thermodesulfobacteriota</taxon>
        <taxon>Desulfovibrionia</taxon>
        <taxon>Desulfovibrionales</taxon>
        <taxon>Desulfovibrionaceae</taxon>
        <taxon>Desulfobaculum</taxon>
    </lineage>
</organism>
<name>A0A1T4VWQ7_9BACT</name>
<keyword evidence="3" id="KW-1185">Reference proteome</keyword>
<gene>
    <name evidence="2" type="ORF">SAMN02745702_01078</name>
</gene>
<dbReference type="Proteomes" id="UP000189733">
    <property type="component" value="Unassembled WGS sequence"/>
</dbReference>
<evidence type="ECO:0000256" key="1">
    <source>
        <dbReference type="SAM" id="MobiDB-lite"/>
    </source>
</evidence>
<evidence type="ECO:0000313" key="2">
    <source>
        <dbReference type="EMBL" id="SKA69238.1"/>
    </source>
</evidence>
<sequence length="56" mass="6499">MRNVKGEGRTRETRCEPVQLGIQKESVKAQNDPPEKEKSISLKWQDIFLPKEDAFL</sequence>
<evidence type="ECO:0000313" key="3">
    <source>
        <dbReference type="Proteomes" id="UP000189733"/>
    </source>
</evidence>